<dbReference type="KEGG" id="fwa:DCMF_17180"/>
<dbReference type="EMBL" id="CP017634">
    <property type="protein sequence ID" value="ATW26259.1"/>
    <property type="molecule type" value="Genomic_DNA"/>
</dbReference>
<sequence>MYIRVDLHTHTIASGHAYSTVREMAQEAKMKGLEAIAITDHGLNFPGGPHEYYFANLTAIPRYLAEVEVLKGVEANIIEPSGKIDVPKYLLTGLDVVLAGFHEYCGYISGSVEENTDAMIGALNNPYVHFVSHPGNPDFPVDLEKIAYAASKLGKAIEINNSSFIHSRPGSDTRCRQFLGYAKNYQTLLVVNSDAHISTSVGEVGAALEAIVSTGIGPEQILNSSLERIRNYLNKQNASH</sequence>
<dbReference type="PANTHER" id="PTHR36928">
    <property type="entry name" value="PHOSPHATASE YCDX-RELATED"/>
    <property type="match status" value="1"/>
</dbReference>
<dbReference type="GO" id="GO:0005829">
    <property type="term" value="C:cytosol"/>
    <property type="evidence" value="ECO:0007669"/>
    <property type="project" value="TreeGrafter"/>
</dbReference>
<evidence type="ECO:0000313" key="2">
    <source>
        <dbReference type="EMBL" id="ATW26259.1"/>
    </source>
</evidence>
<organism evidence="2 3">
    <name type="scientific">Formimonas warabiya</name>
    <dbReference type="NCBI Taxonomy" id="1761012"/>
    <lineage>
        <taxon>Bacteria</taxon>
        <taxon>Bacillati</taxon>
        <taxon>Bacillota</taxon>
        <taxon>Clostridia</taxon>
        <taxon>Eubacteriales</taxon>
        <taxon>Peptococcaceae</taxon>
        <taxon>Candidatus Formimonas</taxon>
    </lineage>
</organism>
<gene>
    <name evidence="2" type="ORF">DCMF_17180</name>
</gene>
<dbReference type="GO" id="GO:0008270">
    <property type="term" value="F:zinc ion binding"/>
    <property type="evidence" value="ECO:0007669"/>
    <property type="project" value="TreeGrafter"/>
</dbReference>
<protein>
    <submittedName>
        <fullName evidence="2">Phosphatase</fullName>
    </submittedName>
</protein>
<evidence type="ECO:0000313" key="3">
    <source>
        <dbReference type="Proteomes" id="UP000323521"/>
    </source>
</evidence>
<feature type="domain" description="Polymerase/histidinol phosphatase N-terminal" evidence="1">
    <location>
        <begin position="5"/>
        <end position="79"/>
    </location>
</feature>
<dbReference type="Gene3D" id="3.20.20.140">
    <property type="entry name" value="Metal-dependent hydrolases"/>
    <property type="match status" value="1"/>
</dbReference>
<reference evidence="2 3" key="1">
    <citation type="submission" date="2016-10" db="EMBL/GenBank/DDBJ databases">
        <title>Complete Genome Sequence of Peptococcaceae strain DCMF.</title>
        <authorList>
            <person name="Edwards R.J."/>
            <person name="Holland S.I."/>
            <person name="Deshpande N.P."/>
            <person name="Wong Y.K."/>
            <person name="Ertan H."/>
            <person name="Manefield M."/>
            <person name="Russell T.L."/>
            <person name="Lee M.J."/>
        </authorList>
    </citation>
    <scope>NUCLEOTIDE SEQUENCE [LARGE SCALE GENOMIC DNA]</scope>
    <source>
        <strain evidence="2 3">DCMF</strain>
    </source>
</reference>
<dbReference type="AlphaFoldDB" id="A0A3G1KUY3"/>
<dbReference type="OrthoDB" id="9808747at2"/>
<dbReference type="Pfam" id="PF02811">
    <property type="entry name" value="PHP"/>
    <property type="match status" value="1"/>
</dbReference>
<name>A0A3G1KUY3_FORW1</name>
<dbReference type="GO" id="GO:0042578">
    <property type="term" value="F:phosphoric ester hydrolase activity"/>
    <property type="evidence" value="ECO:0007669"/>
    <property type="project" value="TreeGrafter"/>
</dbReference>
<dbReference type="Proteomes" id="UP000323521">
    <property type="component" value="Chromosome"/>
</dbReference>
<evidence type="ECO:0000259" key="1">
    <source>
        <dbReference type="SMART" id="SM00481"/>
    </source>
</evidence>
<dbReference type="CDD" id="cd07437">
    <property type="entry name" value="PHP_HisPPase_Ycdx_like"/>
    <property type="match status" value="1"/>
</dbReference>
<dbReference type="PANTHER" id="PTHR36928:SF1">
    <property type="entry name" value="PHOSPHATASE YCDX-RELATED"/>
    <property type="match status" value="1"/>
</dbReference>
<accession>A0A3G1KUY3</accession>
<dbReference type="InterPro" id="IPR016195">
    <property type="entry name" value="Pol/histidinol_Pase-like"/>
</dbReference>
<dbReference type="SMART" id="SM00481">
    <property type="entry name" value="POLIIIAc"/>
    <property type="match status" value="1"/>
</dbReference>
<keyword evidence="3" id="KW-1185">Reference proteome</keyword>
<dbReference type="InterPro" id="IPR003141">
    <property type="entry name" value="Pol/His_phosphatase_N"/>
</dbReference>
<dbReference type="InterPro" id="IPR004013">
    <property type="entry name" value="PHP_dom"/>
</dbReference>
<dbReference type="SUPFAM" id="SSF89550">
    <property type="entry name" value="PHP domain-like"/>
    <property type="match status" value="1"/>
</dbReference>
<dbReference type="NCBIfam" id="NF006702">
    <property type="entry name" value="PRK09248.1"/>
    <property type="match status" value="1"/>
</dbReference>
<dbReference type="RefSeq" id="WP_148135555.1">
    <property type="nucleotide sequence ID" value="NZ_CP017634.1"/>
</dbReference>
<proteinExistence type="predicted"/>
<dbReference type="InterPro" id="IPR050243">
    <property type="entry name" value="PHP_phosphatase"/>
</dbReference>